<dbReference type="RefSeq" id="WP_074645182.1">
    <property type="nucleotide sequence ID" value="NZ_FOFU01000011.1"/>
</dbReference>
<evidence type="ECO:0000313" key="1">
    <source>
        <dbReference type="EMBL" id="SEQ80086.1"/>
    </source>
</evidence>
<proteinExistence type="predicted"/>
<keyword evidence="2" id="KW-1185">Reference proteome</keyword>
<dbReference type="AlphaFoldDB" id="A0A1H9IZW1"/>
<name>A0A1H9IZW1_9SPIR</name>
<sequence>MGLLSRASTLDTPVTTQGLAFSDFINIHSIKLCALLEQKNSYYCVNNSIGFDCESIICADSTVDFWNGICSNSNKIYTFTGTDKNPLLQLFSINLKEKLQELSVYKNSSNQILLCEGILSDKAAQDFNKISNSEHTNEYNNINPLLKENTVVLLYKIDIEKAVKAFYNSQSTNTKHNFESFNKAIINEVYNRFACLYNNSDTTIKDSDHGIKTVIITDKAYSVELITQHIKLNLQEVFDSYASEVQISFSGKATSCDAIKDYLQAE</sequence>
<organism evidence="1 2">
    <name type="scientific">Treponema bryantii</name>
    <dbReference type="NCBI Taxonomy" id="163"/>
    <lineage>
        <taxon>Bacteria</taxon>
        <taxon>Pseudomonadati</taxon>
        <taxon>Spirochaetota</taxon>
        <taxon>Spirochaetia</taxon>
        <taxon>Spirochaetales</taxon>
        <taxon>Treponemataceae</taxon>
        <taxon>Treponema</taxon>
    </lineage>
</organism>
<dbReference type="Proteomes" id="UP000182360">
    <property type="component" value="Unassembled WGS sequence"/>
</dbReference>
<protein>
    <submittedName>
        <fullName evidence="1">Uncharacterized protein</fullName>
    </submittedName>
</protein>
<accession>A0A1H9IZW1</accession>
<dbReference type="EMBL" id="FOFU01000011">
    <property type="protein sequence ID" value="SEQ80086.1"/>
    <property type="molecule type" value="Genomic_DNA"/>
</dbReference>
<reference evidence="1 2" key="1">
    <citation type="submission" date="2016-10" db="EMBL/GenBank/DDBJ databases">
        <authorList>
            <person name="de Groot N.N."/>
        </authorList>
    </citation>
    <scope>NUCLEOTIDE SEQUENCE [LARGE SCALE GENOMIC DNA]</scope>
    <source>
        <strain evidence="1 2">B25</strain>
    </source>
</reference>
<dbReference type="OrthoDB" id="359921at2"/>
<gene>
    <name evidence="1" type="ORF">SAMN04487977_11113</name>
</gene>
<evidence type="ECO:0000313" key="2">
    <source>
        <dbReference type="Proteomes" id="UP000182360"/>
    </source>
</evidence>